<accession>T1F8X0</accession>
<sequence length="195" mass="22106">MNKSTLLSCEKKLCGALLLPQWNQQDCPYKYNEIMRGLLSLRILLASIGCSNLVVPEGATVSRDENNDDDVTITCQVSMERWHVRCQNGEWVGDKENNCSSKGFGAIKIDDEHRQTLRHLQGCCSKLREELREYIGTAVHMSMQTSCPGKSERGDGTSESSKMNLHHTPSTHSLRHSLLKISNKVCFWQFPWECC</sequence>
<dbReference type="GeneID" id="20205269"/>
<evidence type="ECO:0000313" key="3">
    <source>
        <dbReference type="EnsemblMetazoa" id="HelroP175145"/>
    </source>
</evidence>
<feature type="compositionally biased region" description="Polar residues" evidence="1">
    <location>
        <begin position="157"/>
        <end position="169"/>
    </location>
</feature>
<dbReference type="InParanoid" id="T1F8X0"/>
<name>T1F8X0_HELRO</name>
<dbReference type="KEGG" id="hro:HELRODRAFT_175145"/>
<dbReference type="Proteomes" id="UP000015101">
    <property type="component" value="Unassembled WGS sequence"/>
</dbReference>
<proteinExistence type="predicted"/>
<dbReference type="HOGENOM" id="CLU_1397741_0_0_1"/>
<dbReference type="AlphaFoldDB" id="T1F8X0"/>
<reference evidence="2 4" key="2">
    <citation type="journal article" date="2013" name="Nature">
        <title>Insights into bilaterian evolution from three spiralian genomes.</title>
        <authorList>
            <person name="Simakov O."/>
            <person name="Marletaz F."/>
            <person name="Cho S.J."/>
            <person name="Edsinger-Gonzales E."/>
            <person name="Havlak P."/>
            <person name="Hellsten U."/>
            <person name="Kuo D.H."/>
            <person name="Larsson T."/>
            <person name="Lv J."/>
            <person name="Arendt D."/>
            <person name="Savage R."/>
            <person name="Osoegawa K."/>
            <person name="de Jong P."/>
            <person name="Grimwood J."/>
            <person name="Chapman J.A."/>
            <person name="Shapiro H."/>
            <person name="Aerts A."/>
            <person name="Otillar R.P."/>
            <person name="Terry A.Y."/>
            <person name="Boore J.L."/>
            <person name="Grigoriev I.V."/>
            <person name="Lindberg D.R."/>
            <person name="Seaver E.C."/>
            <person name="Weisblat D.A."/>
            <person name="Putnam N.H."/>
            <person name="Rokhsar D.S."/>
        </authorList>
    </citation>
    <scope>NUCLEOTIDE SEQUENCE</scope>
</reference>
<evidence type="ECO:0000313" key="4">
    <source>
        <dbReference type="Proteomes" id="UP000015101"/>
    </source>
</evidence>
<evidence type="ECO:0000256" key="1">
    <source>
        <dbReference type="SAM" id="MobiDB-lite"/>
    </source>
</evidence>
<dbReference type="EnsemblMetazoa" id="HelroT175145">
    <property type="protein sequence ID" value="HelroP175145"/>
    <property type="gene ID" value="HelroG175145"/>
</dbReference>
<evidence type="ECO:0000313" key="2">
    <source>
        <dbReference type="EMBL" id="ESO01115.1"/>
    </source>
</evidence>
<feature type="region of interest" description="Disordered" evidence="1">
    <location>
        <begin position="144"/>
        <end position="169"/>
    </location>
</feature>
<protein>
    <recommendedName>
        <fullName evidence="5">Sushi domain-containing protein</fullName>
    </recommendedName>
</protein>
<reference evidence="3" key="3">
    <citation type="submission" date="2015-06" db="UniProtKB">
        <authorList>
            <consortium name="EnsemblMetazoa"/>
        </authorList>
    </citation>
    <scope>IDENTIFICATION</scope>
</reference>
<keyword evidence="4" id="KW-1185">Reference proteome</keyword>
<organism evidence="3 4">
    <name type="scientific">Helobdella robusta</name>
    <name type="common">Californian leech</name>
    <dbReference type="NCBI Taxonomy" id="6412"/>
    <lineage>
        <taxon>Eukaryota</taxon>
        <taxon>Metazoa</taxon>
        <taxon>Spiralia</taxon>
        <taxon>Lophotrochozoa</taxon>
        <taxon>Annelida</taxon>
        <taxon>Clitellata</taxon>
        <taxon>Hirudinea</taxon>
        <taxon>Rhynchobdellida</taxon>
        <taxon>Glossiphoniidae</taxon>
        <taxon>Helobdella</taxon>
    </lineage>
</organism>
<evidence type="ECO:0008006" key="5">
    <source>
        <dbReference type="Google" id="ProtNLM"/>
    </source>
</evidence>
<dbReference type="RefSeq" id="XP_009020827.1">
    <property type="nucleotide sequence ID" value="XM_009022579.1"/>
</dbReference>
<dbReference type="CTD" id="20205269"/>
<dbReference type="EMBL" id="AMQM01005155">
    <property type="status" value="NOT_ANNOTATED_CDS"/>
    <property type="molecule type" value="Genomic_DNA"/>
</dbReference>
<dbReference type="EMBL" id="KB096830">
    <property type="protein sequence ID" value="ESO01115.1"/>
    <property type="molecule type" value="Genomic_DNA"/>
</dbReference>
<reference evidence="4" key="1">
    <citation type="submission" date="2012-12" db="EMBL/GenBank/DDBJ databases">
        <authorList>
            <person name="Hellsten U."/>
            <person name="Grimwood J."/>
            <person name="Chapman J.A."/>
            <person name="Shapiro H."/>
            <person name="Aerts A."/>
            <person name="Otillar R.P."/>
            <person name="Terry A.Y."/>
            <person name="Boore J.L."/>
            <person name="Simakov O."/>
            <person name="Marletaz F."/>
            <person name="Cho S.-J."/>
            <person name="Edsinger-Gonzales E."/>
            <person name="Havlak P."/>
            <person name="Kuo D.-H."/>
            <person name="Larsson T."/>
            <person name="Lv J."/>
            <person name="Arendt D."/>
            <person name="Savage R."/>
            <person name="Osoegawa K."/>
            <person name="de Jong P."/>
            <person name="Lindberg D.R."/>
            <person name="Seaver E.C."/>
            <person name="Weisblat D.A."/>
            <person name="Putnam N.H."/>
            <person name="Grigoriev I.V."/>
            <person name="Rokhsar D.S."/>
        </authorList>
    </citation>
    <scope>NUCLEOTIDE SEQUENCE</scope>
</reference>
<gene>
    <name evidence="3" type="primary">20205269</name>
    <name evidence="2" type="ORF">HELRODRAFT_175145</name>
</gene>